<evidence type="ECO:0000256" key="1">
    <source>
        <dbReference type="SAM" id="Phobius"/>
    </source>
</evidence>
<sequence length="469" mass="51083">MRASTACATVQICTQTPARHPHDTPYTHPNMTLCHMPHLMRRRMSFADRSAKEGGGRHKWCALTASCSCRGLRGTTRRGHRHHSRLTEPHLRGRICAPLPLYVFHSIGVGRAYAITLSPPFSHPSTPTPSPFISRASPRILNTVCAILTSTTGNSAGEWELGTHSWPSPLQSLAAHAHTSVRLPVSAITFLRPSLLMSRVVVMALALSFAMAAALAVTAVQSGSCIFLTSPPSYTFIGGGFHMQLALEYPLPAKDVRLSFDLPKSFFVDEAEAEQLYRMEVLSADPMTQGTAAVVVADVTRAYSPLRMSSRYAFDIEAPVFKVNYTTNHVELTFQQLGGDGAGSALDAYLAEDGAQAQVPFRARLVIPIHSRYEVLDTKTPFSLLRFITGEGAYVRRCLTRVDVAGRADSRCLTGAYRSSATVAKSEEKPHYKHCLDLPVGLLADLPYVYHALMGLLVAGAALVILAIR</sequence>
<keyword evidence="1" id="KW-0812">Transmembrane</keyword>
<evidence type="ECO:0008006" key="4">
    <source>
        <dbReference type="Google" id="ProtNLM"/>
    </source>
</evidence>
<keyword evidence="1" id="KW-1133">Transmembrane helix</keyword>
<evidence type="ECO:0000313" key="3">
    <source>
        <dbReference type="Proteomes" id="UP000274082"/>
    </source>
</evidence>
<dbReference type="Proteomes" id="UP000274082">
    <property type="component" value="Chromosome 6"/>
</dbReference>
<feature type="transmembrane region" description="Helical" evidence="1">
    <location>
        <begin position="448"/>
        <end position="468"/>
    </location>
</feature>
<dbReference type="VEuPathDB" id="TriTrypDB:LdBPK_061160.1"/>
<feature type="transmembrane region" description="Helical" evidence="1">
    <location>
        <begin position="200"/>
        <end position="220"/>
    </location>
</feature>
<keyword evidence="3" id="KW-1185">Reference proteome</keyword>
<gene>
    <name evidence="2" type="ORF">LdCL_060016700</name>
</gene>
<dbReference type="VEuPathDB" id="TriTrypDB:LDHU3_06.1310"/>
<dbReference type="AlphaFoldDB" id="A0A3S7WPM3"/>
<evidence type="ECO:0000313" key="2">
    <source>
        <dbReference type="EMBL" id="AYU76146.1"/>
    </source>
</evidence>
<dbReference type="EMBL" id="CP029505">
    <property type="protein sequence ID" value="AYU76146.1"/>
    <property type="molecule type" value="Genomic_DNA"/>
</dbReference>
<name>A0A3S7WPM3_LEIDO</name>
<organism evidence="2 3">
    <name type="scientific">Leishmania donovani</name>
    <dbReference type="NCBI Taxonomy" id="5661"/>
    <lineage>
        <taxon>Eukaryota</taxon>
        <taxon>Discoba</taxon>
        <taxon>Euglenozoa</taxon>
        <taxon>Kinetoplastea</taxon>
        <taxon>Metakinetoplastina</taxon>
        <taxon>Trypanosomatida</taxon>
        <taxon>Trypanosomatidae</taxon>
        <taxon>Leishmaniinae</taxon>
        <taxon>Leishmania</taxon>
    </lineage>
</organism>
<accession>A0A3S7WPM3</accession>
<keyword evidence="1" id="KW-0472">Membrane</keyword>
<reference evidence="2 3" key="1">
    <citation type="journal article" date="2018" name="Sci. Rep.">
        <title>A complete Leishmania donovani reference genome identifies novel genetic variations associated with virulence.</title>
        <authorList>
            <person name="Lypaczewski P."/>
            <person name="Hoshizaki J."/>
            <person name="Zhang W.-W."/>
            <person name="McCall L.-I."/>
            <person name="Torcivia-Rodriguez J."/>
            <person name="Simonyan V."/>
            <person name="Kaur A."/>
            <person name="Dewar K."/>
            <person name="Matlashewski G."/>
        </authorList>
    </citation>
    <scope>NUCLEOTIDE SEQUENCE [LARGE SCALE GENOMIC DNA]</scope>
    <source>
        <strain evidence="2 3">LdCL</strain>
    </source>
</reference>
<dbReference type="VEuPathDB" id="TriTrypDB:LdCL_060016700"/>
<protein>
    <recommendedName>
        <fullName evidence="4">Phosphatidylinositol-glycan biosynthesis class X protein</fullName>
    </recommendedName>
</protein>
<dbReference type="OrthoDB" id="250289at2759"/>
<proteinExistence type="predicted"/>